<comment type="caution">
    <text evidence="12">The sequence shown here is derived from an EMBL/GenBank/DDBJ whole genome shotgun (WGS) entry which is preliminary data.</text>
</comment>
<proteinExistence type="inferred from homology"/>
<evidence type="ECO:0000256" key="3">
    <source>
        <dbReference type="ARBA" id="ARBA00022763"/>
    </source>
</evidence>
<dbReference type="Proteomes" id="UP001155241">
    <property type="component" value="Unassembled WGS sequence"/>
</dbReference>
<keyword evidence="6" id="KW-0234">DNA repair</keyword>
<dbReference type="GO" id="GO:0140078">
    <property type="term" value="F:class I DNA-(apurinic or apyrimidinic site) endonuclease activity"/>
    <property type="evidence" value="ECO:0007669"/>
    <property type="project" value="UniProtKB-EC"/>
</dbReference>
<sequence>MPEGHAIHRIARDHNRDFAGQSLIVTSPQGRFVLGARRINGETLERVEAHGKHLCYHWSGGQLLHIHLGLYGRFRNHRSPPPEPRGQVRLRIIGEGKSFDLNGPNRCELLTHEEWRLLRNRLGEDPLRDDGDPTVAWRKVQASRAAIGSLLLNQSILAGVGNIYRSEVLFLLRIHPATPAKYLSRGQFDDLWSELQRLLQIGVRYNRIIVAEPEAVGRPRSKMRREERLLIYKKQHCSSCGARVHSWELAARTVYACSRCQPHPRANREVARP</sequence>
<evidence type="ECO:0000256" key="6">
    <source>
        <dbReference type="ARBA" id="ARBA00023204"/>
    </source>
</evidence>
<evidence type="ECO:0000256" key="2">
    <source>
        <dbReference type="ARBA" id="ARBA00012720"/>
    </source>
</evidence>
<evidence type="ECO:0000259" key="10">
    <source>
        <dbReference type="SMART" id="SM00898"/>
    </source>
</evidence>
<dbReference type="Pfam" id="PF01149">
    <property type="entry name" value="Fapy_DNA_glyco"/>
    <property type="match status" value="1"/>
</dbReference>
<evidence type="ECO:0000256" key="7">
    <source>
        <dbReference type="ARBA" id="ARBA00023239"/>
    </source>
</evidence>
<organism evidence="12 13">
    <name type="scientific">Aeoliella straminimaris</name>
    <dbReference type="NCBI Taxonomy" id="2954799"/>
    <lineage>
        <taxon>Bacteria</taxon>
        <taxon>Pseudomonadati</taxon>
        <taxon>Planctomycetota</taxon>
        <taxon>Planctomycetia</taxon>
        <taxon>Pirellulales</taxon>
        <taxon>Lacipirellulaceae</taxon>
        <taxon>Aeoliella</taxon>
    </lineage>
</organism>
<comment type="similarity">
    <text evidence="1">Belongs to the FPG family.</text>
</comment>
<dbReference type="SUPFAM" id="SSF46946">
    <property type="entry name" value="S13-like H2TH domain"/>
    <property type="match status" value="1"/>
</dbReference>
<reference evidence="12" key="1">
    <citation type="submission" date="2022-06" db="EMBL/GenBank/DDBJ databases">
        <title>Aeoliella straminimaris, a novel planctomycete from sediments.</title>
        <authorList>
            <person name="Vitorino I.R."/>
            <person name="Lage O.M."/>
        </authorList>
    </citation>
    <scope>NUCLEOTIDE SEQUENCE</scope>
    <source>
        <strain evidence="12">ICT_H6.2</strain>
    </source>
</reference>
<dbReference type="GO" id="GO:0000703">
    <property type="term" value="F:oxidized pyrimidine nucleobase lesion DNA N-glycosylase activity"/>
    <property type="evidence" value="ECO:0007669"/>
    <property type="project" value="TreeGrafter"/>
</dbReference>
<keyword evidence="4" id="KW-0378">Hydrolase</keyword>
<keyword evidence="3" id="KW-0227">DNA damage</keyword>
<dbReference type="SUPFAM" id="SSF81624">
    <property type="entry name" value="N-terminal domain of MutM-like DNA repair proteins"/>
    <property type="match status" value="1"/>
</dbReference>
<keyword evidence="9" id="KW-0326">Glycosidase</keyword>
<evidence type="ECO:0000313" key="12">
    <source>
        <dbReference type="EMBL" id="MCO6044180.1"/>
    </source>
</evidence>
<dbReference type="EMBL" id="JAMXLR010000036">
    <property type="protein sequence ID" value="MCO6044180.1"/>
    <property type="molecule type" value="Genomic_DNA"/>
</dbReference>
<dbReference type="Gene3D" id="1.10.8.50">
    <property type="match status" value="1"/>
</dbReference>
<keyword evidence="5" id="KW-0238">DNA-binding</keyword>
<dbReference type="CDD" id="cd08970">
    <property type="entry name" value="AcNei1_N"/>
    <property type="match status" value="1"/>
</dbReference>
<dbReference type="PANTHER" id="PTHR42697">
    <property type="entry name" value="ENDONUCLEASE 8"/>
    <property type="match status" value="1"/>
</dbReference>
<dbReference type="InterPro" id="IPR035937">
    <property type="entry name" value="FPG_N"/>
</dbReference>
<accession>A0A9X2F899</accession>
<name>A0A9X2F899_9BACT</name>
<feature type="domain" description="Formamidopyrimidine-DNA glycosylase catalytic" evidence="10">
    <location>
        <begin position="2"/>
        <end position="108"/>
    </location>
</feature>
<dbReference type="Pfam" id="PF06831">
    <property type="entry name" value="H2TH"/>
    <property type="match status" value="1"/>
</dbReference>
<dbReference type="GO" id="GO:0006284">
    <property type="term" value="P:base-excision repair"/>
    <property type="evidence" value="ECO:0007669"/>
    <property type="project" value="InterPro"/>
</dbReference>
<evidence type="ECO:0000256" key="1">
    <source>
        <dbReference type="ARBA" id="ARBA00009409"/>
    </source>
</evidence>
<dbReference type="EC" id="4.2.99.18" evidence="2"/>
<dbReference type="SUPFAM" id="SSF57716">
    <property type="entry name" value="Glucocorticoid receptor-like (DNA-binding domain)"/>
    <property type="match status" value="1"/>
</dbReference>
<evidence type="ECO:0000256" key="4">
    <source>
        <dbReference type="ARBA" id="ARBA00022801"/>
    </source>
</evidence>
<evidence type="ECO:0000256" key="5">
    <source>
        <dbReference type="ARBA" id="ARBA00023125"/>
    </source>
</evidence>
<protein>
    <recommendedName>
        <fullName evidence="2">DNA-(apurinic or apyrimidinic site) lyase</fullName>
        <ecNumber evidence="2">4.2.99.18</ecNumber>
    </recommendedName>
</protein>
<dbReference type="InterPro" id="IPR015886">
    <property type="entry name" value="H2TH_FPG"/>
</dbReference>
<dbReference type="SMART" id="SM00898">
    <property type="entry name" value="Fapy_DNA_glyco"/>
    <property type="match status" value="1"/>
</dbReference>
<dbReference type="SMART" id="SM01232">
    <property type="entry name" value="H2TH"/>
    <property type="match status" value="1"/>
</dbReference>
<evidence type="ECO:0000259" key="11">
    <source>
        <dbReference type="SMART" id="SM01232"/>
    </source>
</evidence>
<keyword evidence="8" id="KW-0511">Multifunctional enzyme</keyword>
<keyword evidence="13" id="KW-1185">Reference proteome</keyword>
<dbReference type="RefSeq" id="WP_252852285.1">
    <property type="nucleotide sequence ID" value="NZ_JAMXLR010000036.1"/>
</dbReference>
<keyword evidence="7" id="KW-0456">Lyase</keyword>
<evidence type="ECO:0000313" key="13">
    <source>
        <dbReference type="Proteomes" id="UP001155241"/>
    </source>
</evidence>
<dbReference type="PANTHER" id="PTHR42697:SF1">
    <property type="entry name" value="ENDONUCLEASE 8"/>
    <property type="match status" value="1"/>
</dbReference>
<dbReference type="GO" id="GO:0003684">
    <property type="term" value="F:damaged DNA binding"/>
    <property type="evidence" value="ECO:0007669"/>
    <property type="project" value="InterPro"/>
</dbReference>
<feature type="domain" description="Formamidopyrimidine-DNA glycosylase H2TH DNA-binding" evidence="11">
    <location>
        <begin position="122"/>
        <end position="214"/>
    </location>
</feature>
<evidence type="ECO:0000256" key="8">
    <source>
        <dbReference type="ARBA" id="ARBA00023268"/>
    </source>
</evidence>
<dbReference type="GO" id="GO:0008270">
    <property type="term" value="F:zinc ion binding"/>
    <property type="evidence" value="ECO:0007669"/>
    <property type="project" value="InterPro"/>
</dbReference>
<dbReference type="InterPro" id="IPR012319">
    <property type="entry name" value="FPG_cat"/>
</dbReference>
<dbReference type="AlphaFoldDB" id="A0A9X2F899"/>
<dbReference type="InterPro" id="IPR010979">
    <property type="entry name" value="Ribosomal_uS13-like_H2TH"/>
</dbReference>
<gene>
    <name evidence="12" type="ORF">NG895_09695</name>
</gene>
<dbReference type="Gene3D" id="3.20.190.10">
    <property type="entry name" value="MutM-like, N-terminal"/>
    <property type="match status" value="1"/>
</dbReference>
<evidence type="ECO:0000256" key="9">
    <source>
        <dbReference type="ARBA" id="ARBA00023295"/>
    </source>
</evidence>